<evidence type="ECO:0000259" key="14">
    <source>
        <dbReference type="PROSITE" id="PS50975"/>
    </source>
</evidence>
<dbReference type="Pfam" id="PF07478">
    <property type="entry name" value="Dala_Dala_lig_C"/>
    <property type="match status" value="1"/>
</dbReference>
<keyword evidence="7 13" id="KW-0067">ATP-binding</keyword>
<evidence type="ECO:0000313" key="15">
    <source>
        <dbReference type="EMBL" id="GFZ34347.1"/>
    </source>
</evidence>
<comment type="subcellular location">
    <subcellularLocation>
        <location evidence="1 12">Cytoplasm</location>
    </subcellularLocation>
</comment>
<dbReference type="InterPro" id="IPR011761">
    <property type="entry name" value="ATP-grasp"/>
</dbReference>
<dbReference type="InterPro" id="IPR016185">
    <property type="entry name" value="PreATP-grasp_dom_sf"/>
</dbReference>
<evidence type="ECO:0000313" key="16">
    <source>
        <dbReference type="Proteomes" id="UP000663802"/>
    </source>
</evidence>
<dbReference type="Gene3D" id="3.30.470.20">
    <property type="entry name" value="ATP-grasp fold, B domain"/>
    <property type="match status" value="1"/>
</dbReference>
<comment type="catalytic activity">
    <reaction evidence="12">
        <text>2 D-alanine + ATP = D-alanyl-D-alanine + ADP + phosphate + H(+)</text>
        <dbReference type="Rhea" id="RHEA:11224"/>
        <dbReference type="ChEBI" id="CHEBI:15378"/>
        <dbReference type="ChEBI" id="CHEBI:30616"/>
        <dbReference type="ChEBI" id="CHEBI:43474"/>
        <dbReference type="ChEBI" id="CHEBI:57416"/>
        <dbReference type="ChEBI" id="CHEBI:57822"/>
        <dbReference type="ChEBI" id="CHEBI:456216"/>
        <dbReference type="EC" id="6.3.2.4"/>
    </reaction>
</comment>
<evidence type="ECO:0000256" key="6">
    <source>
        <dbReference type="ARBA" id="ARBA00022741"/>
    </source>
</evidence>
<dbReference type="InterPro" id="IPR013815">
    <property type="entry name" value="ATP_grasp_subdomain_1"/>
</dbReference>
<dbReference type="HAMAP" id="MF_00047">
    <property type="entry name" value="Dala_Dala_lig"/>
    <property type="match status" value="1"/>
</dbReference>
<evidence type="ECO:0000256" key="8">
    <source>
        <dbReference type="ARBA" id="ARBA00022842"/>
    </source>
</evidence>
<gene>
    <name evidence="15" type="primary">ddl_2</name>
    <name evidence="12" type="synonym">ddl</name>
    <name evidence="15" type="ORF">CSC2_48730</name>
</gene>
<dbReference type="Gene3D" id="3.30.1490.20">
    <property type="entry name" value="ATP-grasp fold, A domain"/>
    <property type="match status" value="1"/>
</dbReference>
<dbReference type="Proteomes" id="UP000663802">
    <property type="component" value="Unassembled WGS sequence"/>
</dbReference>
<dbReference type="PROSITE" id="PS00844">
    <property type="entry name" value="DALA_DALA_LIGASE_2"/>
    <property type="match status" value="1"/>
</dbReference>
<accession>A0ABQ1EHY8</accession>
<evidence type="ECO:0000256" key="11">
    <source>
        <dbReference type="ARBA" id="ARBA00023316"/>
    </source>
</evidence>
<evidence type="ECO:0000256" key="7">
    <source>
        <dbReference type="ARBA" id="ARBA00022840"/>
    </source>
</evidence>
<dbReference type="InterPro" id="IPR011095">
    <property type="entry name" value="Dala_Dala_lig_C"/>
</dbReference>
<dbReference type="PIRSF" id="PIRSF039102">
    <property type="entry name" value="Ddl/VanB"/>
    <property type="match status" value="1"/>
</dbReference>
<dbReference type="PROSITE" id="PS50975">
    <property type="entry name" value="ATP_GRASP"/>
    <property type="match status" value="1"/>
</dbReference>
<name>A0ABQ1EHY8_9CLOT</name>
<dbReference type="SUPFAM" id="SSF56059">
    <property type="entry name" value="Glutathione synthetase ATP-binding domain-like"/>
    <property type="match status" value="1"/>
</dbReference>
<evidence type="ECO:0000256" key="1">
    <source>
        <dbReference type="ARBA" id="ARBA00004496"/>
    </source>
</evidence>
<comment type="pathway">
    <text evidence="12">Cell wall biogenesis; peptidoglycan biosynthesis.</text>
</comment>
<dbReference type="RefSeq" id="WP_206872838.1">
    <property type="nucleotide sequence ID" value="NZ_BMBA01000011.1"/>
</dbReference>
<dbReference type="SUPFAM" id="SSF52440">
    <property type="entry name" value="PreATP-grasp domain"/>
    <property type="match status" value="1"/>
</dbReference>
<evidence type="ECO:0000256" key="13">
    <source>
        <dbReference type="PROSITE-ProRule" id="PRU00409"/>
    </source>
</evidence>
<evidence type="ECO:0000256" key="10">
    <source>
        <dbReference type="ARBA" id="ARBA00022984"/>
    </source>
</evidence>
<reference evidence="15 16" key="1">
    <citation type="journal article" date="2021" name="Int. J. Syst. Evol. Microbiol.">
        <title>Clostridium zeae sp. nov., isolated from corn silage.</title>
        <authorList>
            <person name="Kobayashi H."/>
            <person name="Tanizawa Y."/>
            <person name="Yagura M."/>
            <person name="Sakamoto M."/>
            <person name="Ohkuma M."/>
            <person name="Tohno M."/>
        </authorList>
    </citation>
    <scope>NUCLEOTIDE SEQUENCE [LARGE SCALE GENOMIC DNA]</scope>
    <source>
        <strain evidence="15 16">CSC2</strain>
    </source>
</reference>
<dbReference type="EMBL" id="BMBA01000011">
    <property type="protein sequence ID" value="GFZ34347.1"/>
    <property type="molecule type" value="Genomic_DNA"/>
</dbReference>
<feature type="domain" description="ATP-grasp" evidence="14">
    <location>
        <begin position="99"/>
        <end position="293"/>
    </location>
</feature>
<evidence type="ECO:0000256" key="9">
    <source>
        <dbReference type="ARBA" id="ARBA00022960"/>
    </source>
</evidence>
<comment type="function">
    <text evidence="12">Cell wall formation.</text>
</comment>
<keyword evidence="10 12" id="KW-0573">Peptidoglycan synthesis</keyword>
<dbReference type="NCBIfam" id="TIGR01205">
    <property type="entry name" value="D_ala_D_alaTIGR"/>
    <property type="match status" value="1"/>
</dbReference>
<evidence type="ECO:0000256" key="3">
    <source>
        <dbReference type="ARBA" id="ARBA00022490"/>
    </source>
</evidence>
<dbReference type="InterPro" id="IPR000291">
    <property type="entry name" value="D-Ala_lig_Van_CS"/>
</dbReference>
<sequence>MRVGVIMGGISSEREVSLNSGQSILANLDKEKYEIIPIVIDAKEDLFTKVKEIDFALLALHGKFGEDGTVQAVLQTMGIPYSGCDTLSSAVCMDKDMTKKILKSRDIRTAPWFNVKSLDDIDYRKIDDLGYPVVVKPNNGGSSVATFVIKEESEIENSVIEALKWDKEVMIEKYIKGDEITCPILDGQMFPVLAIKPKSAFFDYTSKYSDGGADEFIVELESSLHKQVEEMALATYNALKCSVYARVDMIVSEGVPYILEVNTLPGMTKNSLFPKSAAGKNISFSKLLDLIIETSIKERS</sequence>
<keyword evidence="11 12" id="KW-0961">Cell wall biogenesis/degradation</keyword>
<dbReference type="EC" id="6.3.2.4" evidence="12"/>
<comment type="caution">
    <text evidence="15">The sequence shown here is derived from an EMBL/GenBank/DDBJ whole genome shotgun (WGS) entry which is preliminary data.</text>
</comment>
<evidence type="ECO:0000256" key="12">
    <source>
        <dbReference type="HAMAP-Rule" id="MF_00047"/>
    </source>
</evidence>
<evidence type="ECO:0000256" key="5">
    <source>
        <dbReference type="ARBA" id="ARBA00022723"/>
    </source>
</evidence>
<dbReference type="Pfam" id="PF01820">
    <property type="entry name" value="Dala_Dala_lig_N"/>
    <property type="match status" value="2"/>
</dbReference>
<evidence type="ECO:0000256" key="2">
    <source>
        <dbReference type="ARBA" id="ARBA00010871"/>
    </source>
</evidence>
<organism evidence="15 16">
    <name type="scientific">Clostridium zeae</name>
    <dbReference type="NCBI Taxonomy" id="2759022"/>
    <lineage>
        <taxon>Bacteria</taxon>
        <taxon>Bacillati</taxon>
        <taxon>Bacillota</taxon>
        <taxon>Clostridia</taxon>
        <taxon>Eubacteriales</taxon>
        <taxon>Clostridiaceae</taxon>
        <taxon>Clostridium</taxon>
    </lineage>
</organism>
<dbReference type="GO" id="GO:0016874">
    <property type="term" value="F:ligase activity"/>
    <property type="evidence" value="ECO:0007669"/>
    <property type="project" value="UniProtKB-KW"/>
</dbReference>
<keyword evidence="8" id="KW-0460">Magnesium</keyword>
<keyword evidence="9 12" id="KW-0133">Cell shape</keyword>
<dbReference type="InterPro" id="IPR011127">
    <property type="entry name" value="Dala_Dala_lig_N"/>
</dbReference>
<keyword evidence="6 13" id="KW-0547">Nucleotide-binding</keyword>
<keyword evidence="3 12" id="KW-0963">Cytoplasm</keyword>
<dbReference type="PROSITE" id="PS00843">
    <property type="entry name" value="DALA_DALA_LIGASE_1"/>
    <property type="match status" value="1"/>
</dbReference>
<dbReference type="PANTHER" id="PTHR23132:SF23">
    <property type="entry name" value="D-ALANINE--D-ALANINE LIGASE B"/>
    <property type="match status" value="1"/>
</dbReference>
<keyword evidence="16" id="KW-1185">Reference proteome</keyword>
<proteinExistence type="inferred from homology"/>
<evidence type="ECO:0000256" key="4">
    <source>
        <dbReference type="ARBA" id="ARBA00022598"/>
    </source>
</evidence>
<dbReference type="InterPro" id="IPR005905">
    <property type="entry name" value="D_ala_D_ala"/>
</dbReference>
<protein>
    <recommendedName>
        <fullName evidence="12">D-alanine--D-alanine ligase</fullName>
        <ecNumber evidence="12">6.3.2.4</ecNumber>
    </recommendedName>
    <alternativeName>
        <fullName evidence="12">D-Ala-D-Ala ligase</fullName>
    </alternativeName>
    <alternativeName>
        <fullName evidence="12">D-alanylalanine synthetase</fullName>
    </alternativeName>
</protein>
<keyword evidence="5" id="KW-0479">Metal-binding</keyword>
<comment type="similarity">
    <text evidence="2 12">Belongs to the D-alanine--D-alanine ligase family.</text>
</comment>
<dbReference type="PANTHER" id="PTHR23132">
    <property type="entry name" value="D-ALANINE--D-ALANINE LIGASE"/>
    <property type="match status" value="1"/>
</dbReference>
<dbReference type="NCBIfam" id="NF002378">
    <property type="entry name" value="PRK01372.1"/>
    <property type="match status" value="1"/>
</dbReference>
<dbReference type="Gene3D" id="3.40.50.20">
    <property type="match status" value="1"/>
</dbReference>
<keyword evidence="4 12" id="KW-0436">Ligase</keyword>